<keyword evidence="4" id="KW-1185">Reference proteome</keyword>
<dbReference type="Proteomes" id="UP000050497">
    <property type="component" value="Unassembled WGS sequence"/>
</dbReference>
<name>A0A0P7X792_9HYPH</name>
<dbReference type="EMBL" id="LJSX01000011">
    <property type="protein sequence ID" value="KPQ10959.1"/>
    <property type="molecule type" value="Genomic_DNA"/>
</dbReference>
<reference evidence="2 4" key="2">
    <citation type="submission" date="2016-08" db="EMBL/GenBank/DDBJ databases">
        <authorList>
            <person name="Varghese N."/>
            <person name="Submissions Spin"/>
        </authorList>
    </citation>
    <scope>NUCLEOTIDE SEQUENCE [LARGE SCALE GENOMIC DNA]</scope>
    <source>
        <strain evidence="2 4">HL-109</strain>
    </source>
</reference>
<proteinExistence type="predicted"/>
<reference evidence="1 3" key="1">
    <citation type="submission" date="2015-09" db="EMBL/GenBank/DDBJ databases">
        <title>Identification and resolution of microdiversity through metagenomic sequencing of parallel consortia.</title>
        <authorList>
            <person name="Nelson W.C."/>
            <person name="Romine M.F."/>
            <person name="Lindemann S.R."/>
        </authorList>
    </citation>
    <scope>NUCLEOTIDE SEQUENCE [LARGE SCALE GENOMIC DNA]</scope>
    <source>
        <strain evidence="1">HL-109</strain>
    </source>
</reference>
<comment type="caution">
    <text evidence="1">The sequence shown here is derived from an EMBL/GenBank/DDBJ whole genome shotgun (WGS) entry which is preliminary data.</text>
</comment>
<gene>
    <name evidence="2" type="ORF">GA0071312_2869</name>
    <name evidence="1" type="ORF">HLUCCO17_08595</name>
</gene>
<dbReference type="AlphaFoldDB" id="A0A0P7X792"/>
<dbReference type="RefSeq" id="WP_131817822.1">
    <property type="nucleotide sequence ID" value="NZ_FMBM01000002.1"/>
</dbReference>
<evidence type="ECO:0000313" key="1">
    <source>
        <dbReference type="EMBL" id="KPQ10959.1"/>
    </source>
</evidence>
<organism evidence="1 3">
    <name type="scientific">Saliniramus fredricksonii</name>
    <dbReference type="NCBI Taxonomy" id="1653334"/>
    <lineage>
        <taxon>Bacteria</taxon>
        <taxon>Pseudomonadati</taxon>
        <taxon>Pseudomonadota</taxon>
        <taxon>Alphaproteobacteria</taxon>
        <taxon>Hyphomicrobiales</taxon>
        <taxon>Salinarimonadaceae</taxon>
        <taxon>Saliniramus</taxon>
    </lineage>
</organism>
<accession>A0A0P7X792</accession>
<protein>
    <submittedName>
        <fullName evidence="1">Uncharacterized protein</fullName>
    </submittedName>
</protein>
<dbReference type="EMBL" id="FMBM01000002">
    <property type="protein sequence ID" value="SCC81898.1"/>
    <property type="molecule type" value="Genomic_DNA"/>
</dbReference>
<evidence type="ECO:0000313" key="4">
    <source>
        <dbReference type="Proteomes" id="UP000182800"/>
    </source>
</evidence>
<sequence length="67" mass="7800">MQRRHAQEYRSLARYMVKQARMLKQMGLAAKAGALVERALAYHRLGWSLQGREPALQPVPVRVRSRR</sequence>
<dbReference type="Proteomes" id="UP000182800">
    <property type="component" value="Unassembled WGS sequence"/>
</dbReference>
<evidence type="ECO:0000313" key="3">
    <source>
        <dbReference type="Proteomes" id="UP000050497"/>
    </source>
</evidence>
<evidence type="ECO:0000313" key="2">
    <source>
        <dbReference type="EMBL" id="SCC81898.1"/>
    </source>
</evidence>